<dbReference type="AlphaFoldDB" id="A0A7M5XCX1"/>
<evidence type="ECO:0000313" key="3">
    <source>
        <dbReference type="Proteomes" id="UP000594262"/>
    </source>
</evidence>
<feature type="signal peptide" evidence="1">
    <location>
        <begin position="1"/>
        <end position="23"/>
    </location>
</feature>
<proteinExistence type="predicted"/>
<organism evidence="2 3">
    <name type="scientific">Clytia hemisphaerica</name>
    <dbReference type="NCBI Taxonomy" id="252671"/>
    <lineage>
        <taxon>Eukaryota</taxon>
        <taxon>Metazoa</taxon>
        <taxon>Cnidaria</taxon>
        <taxon>Hydrozoa</taxon>
        <taxon>Hydroidolina</taxon>
        <taxon>Leptothecata</taxon>
        <taxon>Obeliida</taxon>
        <taxon>Clytiidae</taxon>
        <taxon>Clytia</taxon>
    </lineage>
</organism>
<name>A0A7M5XCX1_9CNID</name>
<dbReference type="Proteomes" id="UP000594262">
    <property type="component" value="Unplaced"/>
</dbReference>
<evidence type="ECO:0000313" key="2">
    <source>
        <dbReference type="EnsemblMetazoa" id="CLYHEMP021537.1"/>
    </source>
</evidence>
<dbReference type="OrthoDB" id="5945099at2759"/>
<feature type="chain" id="PRO_5029551223" description="Cnidarian restricted protein" evidence="1">
    <location>
        <begin position="24"/>
        <end position="253"/>
    </location>
</feature>
<protein>
    <recommendedName>
        <fullName evidence="4">Cnidarian restricted protein</fullName>
    </recommendedName>
</protein>
<reference evidence="2" key="1">
    <citation type="submission" date="2021-01" db="UniProtKB">
        <authorList>
            <consortium name="EnsemblMetazoa"/>
        </authorList>
    </citation>
    <scope>IDENTIFICATION</scope>
</reference>
<dbReference type="GeneID" id="136816592"/>
<sequence length="253" mass="27944">MIRQRLTSILIIITNYYFSTSQAITSPTTTLFESFNNKDGENCTKVEPGFKTLSLVECLLHCKLEKGGKDALMENNGTICFCAQCEMSKDTKTNSTVTYYKELKVSGPKAVTKQPICYRAKGNGYATFRMPDKGAVQSVTLIHVSGKLQCFRTQSTNWGCDSTTASGPHDILVSVTDDQDTVIFPDRAVGVSGFIMIPGVDLNSQELTLESSSPYVIQEANQEMRVWNNQDLIDTSESNNSGEQCVHVVVNYL</sequence>
<keyword evidence="3" id="KW-1185">Reference proteome</keyword>
<evidence type="ECO:0000256" key="1">
    <source>
        <dbReference type="SAM" id="SignalP"/>
    </source>
</evidence>
<dbReference type="RefSeq" id="XP_066929032.1">
    <property type="nucleotide sequence ID" value="XM_067072931.1"/>
</dbReference>
<accession>A0A7M5XCX1</accession>
<evidence type="ECO:0008006" key="4">
    <source>
        <dbReference type="Google" id="ProtNLM"/>
    </source>
</evidence>
<dbReference type="EnsemblMetazoa" id="CLYHEMT021537.1">
    <property type="protein sequence ID" value="CLYHEMP021537.1"/>
    <property type="gene ID" value="CLYHEMG021537"/>
</dbReference>
<keyword evidence="1" id="KW-0732">Signal</keyword>